<organism evidence="1 2">
    <name type="scientific">Corynebacterium variabile</name>
    <dbReference type="NCBI Taxonomy" id="1727"/>
    <lineage>
        <taxon>Bacteria</taxon>
        <taxon>Bacillati</taxon>
        <taxon>Actinomycetota</taxon>
        <taxon>Actinomycetes</taxon>
        <taxon>Mycobacteriales</taxon>
        <taxon>Corynebacteriaceae</taxon>
        <taxon>Corynebacterium</taxon>
    </lineage>
</organism>
<dbReference type="Gene3D" id="1.10.10.10">
    <property type="entry name" value="Winged helix-like DNA-binding domain superfamily/Winged helix DNA-binding domain"/>
    <property type="match status" value="1"/>
</dbReference>
<protein>
    <submittedName>
        <fullName evidence="1">Uncharacterized protein</fullName>
    </submittedName>
</protein>
<dbReference type="EMBL" id="FAUH01000005">
    <property type="protein sequence ID" value="CUU65576.1"/>
    <property type="molecule type" value="Genomic_DNA"/>
</dbReference>
<dbReference type="InterPro" id="IPR036388">
    <property type="entry name" value="WH-like_DNA-bd_sf"/>
</dbReference>
<evidence type="ECO:0000313" key="1">
    <source>
        <dbReference type="EMBL" id="CUU65576.1"/>
    </source>
</evidence>
<reference evidence="2" key="1">
    <citation type="submission" date="2015-11" db="EMBL/GenBank/DDBJ databases">
        <authorList>
            <person name="Dugat-Bony E."/>
        </authorList>
    </citation>
    <scope>NUCLEOTIDE SEQUENCE [LARGE SCALE GENOMIC DNA]</scope>
    <source>
        <strain evidence="2">Mu292</strain>
    </source>
</reference>
<dbReference type="RefSeq" id="WP_255307628.1">
    <property type="nucleotide sequence ID" value="NZ_FAUH01000005.1"/>
</dbReference>
<proteinExistence type="predicted"/>
<dbReference type="AlphaFoldDB" id="A0A0X2NJB7"/>
<dbReference type="Proteomes" id="UP000182498">
    <property type="component" value="Unassembled WGS sequence"/>
</dbReference>
<evidence type="ECO:0000313" key="2">
    <source>
        <dbReference type="Proteomes" id="UP000182498"/>
    </source>
</evidence>
<sequence>MVRDLRRSLVEQRGLDKAWIDFTGYRKRERVESVEGDAAVVDADNHETAFEKFRAAANLGLGELLNRGTTTVAGLVEATGADDRALRKLLRYLEVLELETVIADAGLKFTAAEVVGWGSVLRTLGRA</sequence>
<keyword evidence="2" id="KW-1185">Reference proteome</keyword>
<gene>
    <name evidence="1" type="ORF">CVAR292_00904</name>
</gene>
<name>A0A0X2NJB7_9CORY</name>
<accession>A0A0X2NJB7</accession>